<feature type="transmembrane region" description="Helical" evidence="1">
    <location>
        <begin position="12"/>
        <end position="31"/>
    </location>
</feature>
<organism evidence="2 3">
    <name type="scientific">Halovenus carboxidivorans</name>
    <dbReference type="NCBI Taxonomy" id="2692199"/>
    <lineage>
        <taxon>Archaea</taxon>
        <taxon>Methanobacteriati</taxon>
        <taxon>Methanobacteriota</taxon>
        <taxon>Stenosarchaea group</taxon>
        <taxon>Halobacteria</taxon>
        <taxon>Halobacteriales</taxon>
        <taxon>Haloarculaceae</taxon>
        <taxon>Halovenus</taxon>
    </lineage>
</organism>
<reference evidence="2 3" key="1">
    <citation type="submission" date="2019-12" db="EMBL/GenBank/DDBJ databases">
        <title>Isolation and characterization of three novel carbon monoxide-oxidizing members of Halobacteria from salione crusts and soils.</title>
        <authorList>
            <person name="Myers M.R."/>
            <person name="King G.M."/>
        </authorList>
    </citation>
    <scope>NUCLEOTIDE SEQUENCE [LARGE SCALE GENOMIC DNA]</scope>
    <source>
        <strain evidence="2 3">WSH3</strain>
    </source>
</reference>
<accession>A0A6B0SWX9</accession>
<dbReference type="AlphaFoldDB" id="A0A6B0SWX9"/>
<evidence type="ECO:0000313" key="3">
    <source>
        <dbReference type="Proteomes" id="UP000466535"/>
    </source>
</evidence>
<name>A0A6B0SWX9_9EURY</name>
<keyword evidence="3" id="KW-1185">Reference proteome</keyword>
<proteinExistence type="predicted"/>
<sequence length="76" mass="7975">MSVETVGTGIGRVIGVIIMIYLIGTFGLGAVAQGFVYLSLAIAVGMIVLFVAPFGFIFPSIFVILIAFLASLYNSL</sequence>
<comment type="caution">
    <text evidence="2">The sequence shown here is derived from an EMBL/GenBank/DDBJ whole genome shotgun (WGS) entry which is preliminary data.</text>
</comment>
<evidence type="ECO:0000256" key="1">
    <source>
        <dbReference type="SAM" id="Phobius"/>
    </source>
</evidence>
<dbReference type="Proteomes" id="UP000466535">
    <property type="component" value="Unassembled WGS sequence"/>
</dbReference>
<protein>
    <submittedName>
        <fullName evidence="2">Uncharacterized protein</fullName>
    </submittedName>
</protein>
<keyword evidence="1" id="KW-0812">Transmembrane</keyword>
<dbReference type="EMBL" id="WUUT01000001">
    <property type="protein sequence ID" value="MXR50208.1"/>
    <property type="molecule type" value="Genomic_DNA"/>
</dbReference>
<keyword evidence="1" id="KW-0472">Membrane</keyword>
<keyword evidence="1" id="KW-1133">Transmembrane helix</keyword>
<feature type="transmembrane region" description="Helical" evidence="1">
    <location>
        <begin position="37"/>
        <end position="70"/>
    </location>
</feature>
<gene>
    <name evidence="2" type="ORF">GRX03_01100</name>
</gene>
<evidence type="ECO:0000313" key="2">
    <source>
        <dbReference type="EMBL" id="MXR50208.1"/>
    </source>
</evidence>
<dbReference type="RefSeq" id="WP_159762362.1">
    <property type="nucleotide sequence ID" value="NZ_WUUT01000001.1"/>
</dbReference>